<feature type="non-terminal residue" evidence="1">
    <location>
        <position position="178"/>
    </location>
</feature>
<dbReference type="SUPFAM" id="SSF52540">
    <property type="entry name" value="P-loop containing nucleoside triphosphate hydrolases"/>
    <property type="match status" value="1"/>
</dbReference>
<comment type="caution">
    <text evidence="1">The sequence shown here is derived from an EMBL/GenBank/DDBJ whole genome shotgun (WGS) entry which is preliminary data.</text>
</comment>
<gene>
    <name evidence="1" type="ORF">COW28_07240</name>
</gene>
<dbReference type="EMBL" id="PFFY01000341">
    <property type="protein sequence ID" value="PIW31440.1"/>
    <property type="molecule type" value="Genomic_DNA"/>
</dbReference>
<evidence type="ECO:0000313" key="1">
    <source>
        <dbReference type="EMBL" id="PIW31440.1"/>
    </source>
</evidence>
<evidence type="ECO:0000313" key="2">
    <source>
        <dbReference type="Proteomes" id="UP000230025"/>
    </source>
</evidence>
<reference evidence="2" key="1">
    <citation type="submission" date="2017-09" db="EMBL/GenBank/DDBJ databases">
        <title>Depth-based differentiation of microbial function through sediment-hosted aquifers and enrichment of novel symbionts in the deep terrestrial subsurface.</title>
        <authorList>
            <person name="Probst A.J."/>
            <person name="Ladd B."/>
            <person name="Jarett J.K."/>
            <person name="Geller-Mcgrath D.E."/>
            <person name="Sieber C.M.K."/>
            <person name="Emerson J.B."/>
            <person name="Anantharaman K."/>
            <person name="Thomas B.C."/>
            <person name="Malmstrom R."/>
            <person name="Stieglmeier M."/>
            <person name="Klingl A."/>
            <person name="Woyke T."/>
            <person name="Ryan C.M."/>
            <person name="Banfield J.F."/>
        </authorList>
    </citation>
    <scope>NUCLEOTIDE SEQUENCE [LARGE SCALE GENOMIC DNA]</scope>
</reference>
<name>A0A2M7GVV9_9BACT</name>
<proteinExistence type="predicted"/>
<organism evidence="1 2">
    <name type="scientific">bacterium (Candidatus Ratteibacteria) CG15_BIG_FIL_POST_REV_8_21_14_020_41_12</name>
    <dbReference type="NCBI Taxonomy" id="2014291"/>
    <lineage>
        <taxon>Bacteria</taxon>
        <taxon>Candidatus Ratteibacteria</taxon>
    </lineage>
</organism>
<accession>A0A2M7GVV9</accession>
<dbReference type="Proteomes" id="UP000230025">
    <property type="component" value="Unassembled WGS sequence"/>
</dbReference>
<dbReference type="InterPro" id="IPR027417">
    <property type="entry name" value="P-loop_NTPase"/>
</dbReference>
<dbReference type="AlphaFoldDB" id="A0A2M7GVV9"/>
<sequence>MKIEKYTPPTGSEQGKGSHILVYGKSGVGKTCTVFQTAEDPIFYLMAEGRSIDSTLAVINRPNLRLKIGYYNGWNDLLDTMYNTSNFSKCKTIFGDSMTHLMNIHLPDEILAENFEARERKKGEETLKDLTTRVKGTMEMYGVLSRQMSRLMKACQELCILGYDVIWSARDQDNPKWN</sequence>
<dbReference type="Pfam" id="PF13479">
    <property type="entry name" value="AAA_24"/>
    <property type="match status" value="1"/>
</dbReference>
<protein>
    <submittedName>
        <fullName evidence="1">Uncharacterized protein</fullName>
    </submittedName>
</protein>